<proteinExistence type="predicted"/>
<evidence type="ECO:0000313" key="2">
    <source>
        <dbReference type="Proteomes" id="UP000027073"/>
    </source>
</evidence>
<dbReference type="OrthoDB" id="3097950at2759"/>
<dbReference type="InParanoid" id="A0A067NT50"/>
<dbReference type="HOGENOM" id="CLU_667508_0_0_1"/>
<sequence>MGCDGTEYDLKSKRGLIGEQAPSGGVKLDQASALCYSDNINQKMTQLPAELIHFIVALVDRQTLHTLLFVSHQLYLIAGPFLYAEIHFVSGLIRTSERFLRTITESPGNRCGSQVRQITLGISAFREDSYRDIYKPMLQRLPLLERLHIVGLGVESIACLHELGGFFSLTHFSCLVFGTPGVESASLARFIESQPLIEYLGLTSWFDGPLQIRLGSLQNLRVLHVSLQTAPNIIIGRNVTHLRIETRWHDDDDSLHWSALDCDALRSVVVFVVKTIQFDRLENLVSRMPNLERLQLSPPPTSRQALLSRITTLNAPKLRHIRFDATLPLKKLDTPSSHYHDGVMKAFSVMRSLSCVSFGAGIEWDAAVGGVEAKRLPPSYDFFFGSVPSVRLRFRREYSPSSQWWEDWEMDYDVVEGRD</sequence>
<evidence type="ECO:0008006" key="3">
    <source>
        <dbReference type="Google" id="ProtNLM"/>
    </source>
</evidence>
<dbReference type="AlphaFoldDB" id="A0A067NT50"/>
<dbReference type="SUPFAM" id="SSF52047">
    <property type="entry name" value="RNI-like"/>
    <property type="match status" value="1"/>
</dbReference>
<gene>
    <name evidence="1" type="ORF">PLEOSDRAFT_1101189</name>
</gene>
<dbReference type="Proteomes" id="UP000027073">
    <property type="component" value="Unassembled WGS sequence"/>
</dbReference>
<evidence type="ECO:0000313" key="1">
    <source>
        <dbReference type="EMBL" id="KDQ30185.1"/>
    </source>
</evidence>
<reference evidence="2" key="1">
    <citation type="journal article" date="2014" name="Proc. Natl. Acad. Sci. U.S.A.">
        <title>Extensive sampling of basidiomycete genomes demonstrates inadequacy of the white-rot/brown-rot paradigm for wood decay fungi.</title>
        <authorList>
            <person name="Riley R."/>
            <person name="Salamov A.A."/>
            <person name="Brown D.W."/>
            <person name="Nagy L.G."/>
            <person name="Floudas D."/>
            <person name="Held B.W."/>
            <person name="Levasseur A."/>
            <person name="Lombard V."/>
            <person name="Morin E."/>
            <person name="Otillar R."/>
            <person name="Lindquist E.A."/>
            <person name="Sun H."/>
            <person name="LaButti K.M."/>
            <person name="Schmutz J."/>
            <person name="Jabbour D."/>
            <person name="Luo H."/>
            <person name="Baker S.E."/>
            <person name="Pisabarro A.G."/>
            <person name="Walton J.D."/>
            <person name="Blanchette R.A."/>
            <person name="Henrissat B."/>
            <person name="Martin F."/>
            <person name="Cullen D."/>
            <person name="Hibbett D.S."/>
            <person name="Grigoriev I.V."/>
        </authorList>
    </citation>
    <scope>NUCLEOTIDE SEQUENCE [LARGE SCALE GENOMIC DNA]</scope>
    <source>
        <strain evidence="2">PC15</strain>
    </source>
</reference>
<accession>A0A067NT50</accession>
<protein>
    <recommendedName>
        <fullName evidence="3">F-box domain-containing protein</fullName>
    </recommendedName>
</protein>
<dbReference type="EMBL" id="KL198006">
    <property type="protein sequence ID" value="KDQ30185.1"/>
    <property type="molecule type" value="Genomic_DNA"/>
</dbReference>
<name>A0A067NT50_PLEO1</name>
<dbReference type="InterPro" id="IPR032675">
    <property type="entry name" value="LRR_dom_sf"/>
</dbReference>
<dbReference type="VEuPathDB" id="FungiDB:PLEOSDRAFT_1101189"/>
<dbReference type="Gene3D" id="3.80.10.10">
    <property type="entry name" value="Ribonuclease Inhibitor"/>
    <property type="match status" value="1"/>
</dbReference>
<organism evidence="1 2">
    <name type="scientific">Pleurotus ostreatus (strain PC15)</name>
    <name type="common">Oyster mushroom</name>
    <dbReference type="NCBI Taxonomy" id="1137138"/>
    <lineage>
        <taxon>Eukaryota</taxon>
        <taxon>Fungi</taxon>
        <taxon>Dikarya</taxon>
        <taxon>Basidiomycota</taxon>
        <taxon>Agaricomycotina</taxon>
        <taxon>Agaricomycetes</taxon>
        <taxon>Agaricomycetidae</taxon>
        <taxon>Agaricales</taxon>
        <taxon>Pleurotineae</taxon>
        <taxon>Pleurotaceae</taxon>
        <taxon>Pleurotus</taxon>
    </lineage>
</organism>